<organism evidence="1 2">
    <name type="scientific">Dissostichus mawsoni</name>
    <name type="common">Antarctic cod</name>
    <dbReference type="NCBI Taxonomy" id="36200"/>
    <lineage>
        <taxon>Eukaryota</taxon>
        <taxon>Metazoa</taxon>
        <taxon>Chordata</taxon>
        <taxon>Craniata</taxon>
        <taxon>Vertebrata</taxon>
        <taxon>Euteleostomi</taxon>
        <taxon>Actinopterygii</taxon>
        <taxon>Neopterygii</taxon>
        <taxon>Teleostei</taxon>
        <taxon>Neoteleostei</taxon>
        <taxon>Acanthomorphata</taxon>
        <taxon>Eupercaria</taxon>
        <taxon>Perciformes</taxon>
        <taxon>Notothenioidei</taxon>
        <taxon>Nototheniidae</taxon>
        <taxon>Dissostichus</taxon>
    </lineage>
</organism>
<proteinExistence type="predicted"/>
<reference evidence="1 2" key="1">
    <citation type="submission" date="2020-03" db="EMBL/GenBank/DDBJ databases">
        <title>Dissostichus mawsoni Genome sequencing and assembly.</title>
        <authorList>
            <person name="Park H."/>
        </authorList>
    </citation>
    <scope>NUCLEOTIDE SEQUENCE [LARGE SCALE GENOMIC DNA]</scope>
    <source>
        <strain evidence="1">DM0001</strain>
        <tissue evidence="1">Muscle</tissue>
    </source>
</reference>
<dbReference type="EMBL" id="JAAKFY010000027">
    <property type="protein sequence ID" value="KAF3832410.1"/>
    <property type="molecule type" value="Genomic_DNA"/>
</dbReference>
<name>A0A7J5X5Z8_DISMA</name>
<dbReference type="Proteomes" id="UP000518266">
    <property type="component" value="Unassembled WGS sequence"/>
</dbReference>
<comment type="caution">
    <text evidence="1">The sequence shown here is derived from an EMBL/GenBank/DDBJ whole genome shotgun (WGS) entry which is preliminary data.</text>
</comment>
<evidence type="ECO:0000313" key="2">
    <source>
        <dbReference type="Proteomes" id="UP000518266"/>
    </source>
</evidence>
<accession>A0A7J5X5Z8</accession>
<protein>
    <submittedName>
        <fullName evidence="1">Uncharacterized protein</fullName>
    </submittedName>
</protein>
<sequence>MVMSFSSTTSALVKTRYEWRKVFRKSMERKRRSVRRRRSTWQMSLVHADFSCRDEATRMTV</sequence>
<dbReference type="AlphaFoldDB" id="A0A7J5X5Z8"/>
<gene>
    <name evidence="1" type="ORF">F7725_026075</name>
</gene>
<keyword evidence="2" id="KW-1185">Reference proteome</keyword>
<evidence type="ECO:0000313" key="1">
    <source>
        <dbReference type="EMBL" id="KAF3832410.1"/>
    </source>
</evidence>